<dbReference type="AlphaFoldDB" id="A0A0J7Y7Y2"/>
<dbReference type="EMBL" id="JACU01000002">
    <property type="protein sequence ID" value="KMS60029.1"/>
    <property type="molecule type" value="Genomic_DNA"/>
</dbReference>
<evidence type="ECO:0000256" key="1">
    <source>
        <dbReference type="SAM" id="MobiDB-lite"/>
    </source>
</evidence>
<organism evidence="2 3">
    <name type="scientific">Novosphingobium barchaimii LL02</name>
    <dbReference type="NCBI Taxonomy" id="1114963"/>
    <lineage>
        <taxon>Bacteria</taxon>
        <taxon>Pseudomonadati</taxon>
        <taxon>Pseudomonadota</taxon>
        <taxon>Alphaproteobacteria</taxon>
        <taxon>Sphingomonadales</taxon>
        <taxon>Sphingomonadaceae</taxon>
        <taxon>Novosphingobium</taxon>
    </lineage>
</organism>
<evidence type="ECO:0000313" key="3">
    <source>
        <dbReference type="Proteomes" id="UP000052268"/>
    </source>
</evidence>
<reference evidence="2 3" key="1">
    <citation type="journal article" date="2015" name="G3 (Bethesda)">
        <title>Insights into Ongoing Evolution of the Hexachlorocyclohexane Catabolic Pathway from Comparative Genomics of Ten Sphingomonadaceae Strains.</title>
        <authorList>
            <person name="Pearce S.L."/>
            <person name="Oakeshott J.G."/>
            <person name="Pandey G."/>
        </authorList>
    </citation>
    <scope>NUCLEOTIDE SEQUENCE [LARGE SCALE GENOMIC DNA]</scope>
    <source>
        <strain evidence="2 3">LL02</strain>
    </source>
</reference>
<gene>
    <name evidence="2" type="ORF">V474_09425</name>
</gene>
<name>A0A0J7Y7Y2_9SPHN</name>
<protein>
    <submittedName>
        <fullName evidence="2">Uncharacterized protein</fullName>
    </submittedName>
</protein>
<proteinExistence type="predicted"/>
<dbReference type="Proteomes" id="UP000052268">
    <property type="component" value="Unassembled WGS sequence"/>
</dbReference>
<comment type="caution">
    <text evidence="2">The sequence shown here is derived from an EMBL/GenBank/DDBJ whole genome shotgun (WGS) entry which is preliminary data.</text>
</comment>
<dbReference type="PATRIC" id="fig|1114963.3.peg.786"/>
<feature type="region of interest" description="Disordered" evidence="1">
    <location>
        <begin position="1"/>
        <end position="24"/>
    </location>
</feature>
<keyword evidence="3" id="KW-1185">Reference proteome</keyword>
<feature type="compositionally biased region" description="Basic and acidic residues" evidence="1">
    <location>
        <begin position="7"/>
        <end position="17"/>
    </location>
</feature>
<evidence type="ECO:0000313" key="2">
    <source>
        <dbReference type="EMBL" id="KMS60029.1"/>
    </source>
</evidence>
<accession>A0A0J7Y7Y2</accession>
<sequence length="36" mass="4199">MSQDNHAAIDPEREKGFTPEPLEEDPKLFVLARNFR</sequence>